<reference evidence="1 2" key="1">
    <citation type="submission" date="2019-03" db="EMBL/GenBank/DDBJ databases">
        <title>First draft genome of Liparis tanakae, snailfish: a comprehensive survey of snailfish specific genes.</title>
        <authorList>
            <person name="Kim W."/>
            <person name="Song I."/>
            <person name="Jeong J.-H."/>
            <person name="Kim D."/>
            <person name="Kim S."/>
            <person name="Ryu S."/>
            <person name="Song J.Y."/>
            <person name="Lee S.K."/>
        </authorList>
    </citation>
    <scope>NUCLEOTIDE SEQUENCE [LARGE SCALE GENOMIC DNA]</scope>
    <source>
        <tissue evidence="1">Muscle</tissue>
    </source>
</reference>
<accession>A0A4Z2HXI8</accession>
<comment type="caution">
    <text evidence="1">The sequence shown here is derived from an EMBL/GenBank/DDBJ whole genome shotgun (WGS) entry which is preliminary data.</text>
</comment>
<dbReference type="Proteomes" id="UP000314294">
    <property type="component" value="Unassembled WGS sequence"/>
</dbReference>
<sequence length="86" mass="9033">MKALDAILLSKLVSQSSIVGLRGVDHPEAVLIHSQVNVRFPSPAVGAGTRLSSASAEARAPREWIVVSLGKTRVKRHVAGGALLRA</sequence>
<name>A0A4Z2HXI8_9TELE</name>
<keyword evidence="2" id="KW-1185">Reference proteome</keyword>
<dbReference type="AlphaFoldDB" id="A0A4Z2HXI8"/>
<organism evidence="1 2">
    <name type="scientific">Liparis tanakae</name>
    <name type="common">Tanaka's snailfish</name>
    <dbReference type="NCBI Taxonomy" id="230148"/>
    <lineage>
        <taxon>Eukaryota</taxon>
        <taxon>Metazoa</taxon>
        <taxon>Chordata</taxon>
        <taxon>Craniata</taxon>
        <taxon>Vertebrata</taxon>
        <taxon>Euteleostomi</taxon>
        <taxon>Actinopterygii</taxon>
        <taxon>Neopterygii</taxon>
        <taxon>Teleostei</taxon>
        <taxon>Neoteleostei</taxon>
        <taxon>Acanthomorphata</taxon>
        <taxon>Eupercaria</taxon>
        <taxon>Perciformes</taxon>
        <taxon>Cottioidei</taxon>
        <taxon>Cottales</taxon>
        <taxon>Liparidae</taxon>
        <taxon>Liparis</taxon>
    </lineage>
</organism>
<dbReference type="EMBL" id="SRLO01000164">
    <property type="protein sequence ID" value="TNN70378.1"/>
    <property type="molecule type" value="Genomic_DNA"/>
</dbReference>
<evidence type="ECO:0000313" key="1">
    <source>
        <dbReference type="EMBL" id="TNN70378.1"/>
    </source>
</evidence>
<proteinExistence type="predicted"/>
<gene>
    <name evidence="1" type="ORF">EYF80_019404</name>
</gene>
<evidence type="ECO:0000313" key="2">
    <source>
        <dbReference type="Proteomes" id="UP000314294"/>
    </source>
</evidence>
<protein>
    <submittedName>
        <fullName evidence="1">Uncharacterized protein</fullName>
    </submittedName>
</protein>